<feature type="compositionally biased region" description="Low complexity" evidence="1">
    <location>
        <begin position="141"/>
        <end position="162"/>
    </location>
</feature>
<evidence type="ECO:0000313" key="2">
    <source>
        <dbReference type="EMBL" id="SBW26032.1"/>
    </source>
</evidence>
<dbReference type="Proteomes" id="UP000199013">
    <property type="component" value="Unassembled WGS sequence"/>
</dbReference>
<reference evidence="3" key="1">
    <citation type="submission" date="2016-02" db="EMBL/GenBank/DDBJ databases">
        <authorList>
            <person name="Wibberg D."/>
        </authorList>
    </citation>
    <scope>NUCLEOTIDE SEQUENCE [LARGE SCALE GENOMIC DNA]</scope>
</reference>
<dbReference type="EMBL" id="FLUV01001993">
    <property type="protein sequence ID" value="SBW26032.1"/>
    <property type="molecule type" value="Genomic_DNA"/>
</dbReference>
<gene>
    <name evidence="2" type="ORF">FDG2_4758</name>
</gene>
<accession>A0A1C3P8A3</accession>
<keyword evidence="3" id="KW-1185">Reference proteome</keyword>
<name>A0A1C3P8A3_9ACTN</name>
<feature type="region of interest" description="Disordered" evidence="1">
    <location>
        <begin position="135"/>
        <end position="162"/>
    </location>
</feature>
<organism evidence="2 3">
    <name type="scientific">Candidatus Protofrankia californiensis</name>
    <dbReference type="NCBI Taxonomy" id="1839754"/>
    <lineage>
        <taxon>Bacteria</taxon>
        <taxon>Bacillati</taxon>
        <taxon>Actinomycetota</taxon>
        <taxon>Actinomycetes</taxon>
        <taxon>Frankiales</taxon>
        <taxon>Frankiaceae</taxon>
        <taxon>Protofrankia</taxon>
    </lineage>
</organism>
<evidence type="ECO:0000256" key="1">
    <source>
        <dbReference type="SAM" id="MobiDB-lite"/>
    </source>
</evidence>
<evidence type="ECO:0000313" key="3">
    <source>
        <dbReference type="Proteomes" id="UP000199013"/>
    </source>
</evidence>
<dbReference type="AlphaFoldDB" id="A0A1C3P8A3"/>
<protein>
    <recommendedName>
        <fullName evidence="4">Integrase family protein</fullName>
    </recommendedName>
</protein>
<proteinExistence type="predicted"/>
<sequence>MGVWRLLQHGHLDDIDLGNRRIVAAATHRPLDDLTHRAILDWLTHRRDRWPNTANPHLLINGQTALEHGPVSNSWLSMIARGLPVTLEQLRVDRQLDEALTHGPDPLHLAAVFGLDHSTAMRYANAARALLEPLTERQHPHGSPGTQGPTSTPTASRPPSSP</sequence>
<evidence type="ECO:0008006" key="4">
    <source>
        <dbReference type="Google" id="ProtNLM"/>
    </source>
</evidence>